<evidence type="ECO:0000256" key="1">
    <source>
        <dbReference type="SAM" id="Phobius"/>
    </source>
</evidence>
<dbReference type="eggNOG" id="ENOG502ZCPJ">
    <property type="taxonomic scope" value="Bacteria"/>
</dbReference>
<keyword evidence="1" id="KW-0472">Membrane</keyword>
<feature type="transmembrane region" description="Helical" evidence="1">
    <location>
        <begin position="20"/>
        <end position="41"/>
    </location>
</feature>
<sequence>MENNNRFLKDYLQLEHPYLIKSYLWVCIIVVNFFVLGISFVPHIVLNMQVTKFVFSISLILIIFLDIWAFYIMMDPNKRQKQYTLFTGLQTLIASIILLVVALEFIGLLLGFYQYILPLIIIYILILVLGFRFHKKALKTGYYYKKGGKNSKSVAIISTFAVLGTIFGKVLARSANQGGAYLILGICSLLLSYILELGTHNLYKYYLINKYEEYVELYELPKKDKSKKKTKRINAGD</sequence>
<feature type="transmembrane region" description="Helical" evidence="1">
    <location>
        <begin position="85"/>
        <end position="106"/>
    </location>
</feature>
<dbReference type="STRING" id="857293.CAAU_1647"/>
<dbReference type="AlphaFoldDB" id="I7J5G2"/>
<feature type="transmembrane region" description="Helical" evidence="1">
    <location>
        <begin position="112"/>
        <end position="133"/>
    </location>
</feature>
<reference evidence="2 3" key="1">
    <citation type="journal article" date="2011" name="J. Bacteriol.">
        <title>Draft genome sequence of Caloramator australicus strain RC3T, a thermoanaerobe from the Great Artesian Basin of Australia.</title>
        <authorList>
            <person name="Ogg C.D."/>
            <person name="Patel B.K.C."/>
        </authorList>
    </citation>
    <scope>NUCLEOTIDE SEQUENCE [LARGE SCALE GENOMIC DNA]</scope>
    <source>
        <strain evidence="2 3">RC3</strain>
    </source>
</reference>
<dbReference type="EMBL" id="CAKP01000083">
    <property type="protein sequence ID" value="CCJ33731.1"/>
    <property type="molecule type" value="Genomic_DNA"/>
</dbReference>
<proteinExistence type="predicted"/>
<feature type="transmembrane region" description="Helical" evidence="1">
    <location>
        <begin position="53"/>
        <end position="73"/>
    </location>
</feature>
<dbReference type="RefSeq" id="WP_008908995.1">
    <property type="nucleotide sequence ID" value="NZ_CAKP01000083.1"/>
</dbReference>
<keyword evidence="3" id="KW-1185">Reference proteome</keyword>
<gene>
    <name evidence="2" type="ORF">CAAU_1647</name>
</gene>
<keyword evidence="1" id="KW-0812">Transmembrane</keyword>
<organism evidence="2 3">
    <name type="scientific">Caloramator australicus RC3</name>
    <dbReference type="NCBI Taxonomy" id="857293"/>
    <lineage>
        <taxon>Bacteria</taxon>
        <taxon>Bacillati</taxon>
        <taxon>Bacillota</taxon>
        <taxon>Clostridia</taxon>
        <taxon>Eubacteriales</taxon>
        <taxon>Clostridiaceae</taxon>
        <taxon>Caloramator</taxon>
    </lineage>
</organism>
<dbReference type="Proteomes" id="UP000007652">
    <property type="component" value="Unassembled WGS sequence"/>
</dbReference>
<feature type="transmembrane region" description="Helical" evidence="1">
    <location>
        <begin position="178"/>
        <end position="195"/>
    </location>
</feature>
<keyword evidence="1" id="KW-1133">Transmembrane helix</keyword>
<name>I7J5G2_9CLOT</name>
<accession>I7J5G2</accession>
<evidence type="ECO:0000313" key="2">
    <source>
        <dbReference type="EMBL" id="CCJ33731.1"/>
    </source>
</evidence>
<evidence type="ECO:0000313" key="3">
    <source>
        <dbReference type="Proteomes" id="UP000007652"/>
    </source>
</evidence>
<feature type="transmembrane region" description="Helical" evidence="1">
    <location>
        <begin position="154"/>
        <end position="172"/>
    </location>
</feature>
<comment type="caution">
    <text evidence="2">The sequence shown here is derived from an EMBL/GenBank/DDBJ whole genome shotgun (WGS) entry which is preliminary data.</text>
</comment>
<protein>
    <submittedName>
        <fullName evidence="2">Uncharacterized protein</fullName>
    </submittedName>
</protein>